<dbReference type="OrthoDB" id="690068at2759"/>
<dbReference type="PANTHER" id="PTHR45855:SF6">
    <property type="entry name" value="TRANSCRIPTION FACTOR ALC"/>
    <property type="match status" value="1"/>
</dbReference>
<dbReference type="InterPro" id="IPR011598">
    <property type="entry name" value="bHLH_dom"/>
</dbReference>
<evidence type="ECO:0000256" key="2">
    <source>
        <dbReference type="ARBA" id="ARBA00023015"/>
    </source>
</evidence>
<dbReference type="PROSITE" id="PS50888">
    <property type="entry name" value="BHLH"/>
    <property type="match status" value="1"/>
</dbReference>
<dbReference type="InterPro" id="IPR031066">
    <property type="entry name" value="bHLH_ALC-like_plant"/>
</dbReference>
<dbReference type="PANTHER" id="PTHR45855">
    <property type="entry name" value="TRANSCRIPTION FACTOR PIF1-RELATED"/>
    <property type="match status" value="1"/>
</dbReference>
<keyword evidence="4" id="KW-0804">Transcription</keyword>
<keyword evidence="2" id="KW-0805">Transcription regulation</keyword>
<feature type="domain" description="BHLH" evidence="5">
    <location>
        <begin position="71"/>
        <end position="120"/>
    </location>
</feature>
<reference evidence="7" key="1">
    <citation type="journal article" date="2016" name="Nature">
        <title>The genome of the seagrass Zostera marina reveals angiosperm adaptation to the sea.</title>
        <authorList>
            <person name="Olsen J.L."/>
            <person name="Rouze P."/>
            <person name="Verhelst B."/>
            <person name="Lin Y.-C."/>
            <person name="Bayer T."/>
            <person name="Collen J."/>
            <person name="Dattolo E."/>
            <person name="De Paoli E."/>
            <person name="Dittami S."/>
            <person name="Maumus F."/>
            <person name="Michel G."/>
            <person name="Kersting A."/>
            <person name="Lauritano C."/>
            <person name="Lohaus R."/>
            <person name="Toepel M."/>
            <person name="Tonon T."/>
            <person name="Vanneste K."/>
            <person name="Amirebrahimi M."/>
            <person name="Brakel J."/>
            <person name="Bostroem C."/>
            <person name="Chovatia M."/>
            <person name="Grimwood J."/>
            <person name="Jenkins J.W."/>
            <person name="Jueterbock A."/>
            <person name="Mraz A."/>
            <person name="Stam W.T."/>
            <person name="Tice H."/>
            <person name="Bornberg-Bauer E."/>
            <person name="Green P.J."/>
            <person name="Pearson G.A."/>
            <person name="Procaccini G."/>
            <person name="Duarte C.M."/>
            <person name="Schmutz J."/>
            <person name="Reusch T.B.H."/>
            <person name="Van de Peer Y."/>
        </authorList>
    </citation>
    <scope>NUCLEOTIDE SEQUENCE [LARGE SCALE GENOMIC DNA]</scope>
    <source>
        <strain evidence="7">cv. Finnish</strain>
    </source>
</reference>
<dbReference type="SMART" id="SM00353">
    <property type="entry name" value="HLH"/>
    <property type="match status" value="1"/>
</dbReference>
<comment type="similarity">
    <text evidence="1">Belongs to the bHLH protein family.</text>
</comment>
<keyword evidence="7" id="KW-1185">Reference proteome</keyword>
<dbReference type="Proteomes" id="UP000036987">
    <property type="component" value="Unassembled WGS sequence"/>
</dbReference>
<dbReference type="SUPFAM" id="SSF47459">
    <property type="entry name" value="HLH, helix-loop-helix DNA-binding domain"/>
    <property type="match status" value="1"/>
</dbReference>
<comment type="caution">
    <text evidence="6">The sequence shown here is derived from an EMBL/GenBank/DDBJ whole genome shotgun (WGS) entry which is preliminary data.</text>
</comment>
<keyword evidence="3" id="KW-0238">DNA-binding</keyword>
<accession>A0A0K9PUS0</accession>
<dbReference type="GO" id="GO:0003677">
    <property type="term" value="F:DNA binding"/>
    <property type="evidence" value="ECO:0007669"/>
    <property type="project" value="UniProtKB-KW"/>
</dbReference>
<organism evidence="6 7">
    <name type="scientific">Zostera marina</name>
    <name type="common">Eelgrass</name>
    <dbReference type="NCBI Taxonomy" id="29655"/>
    <lineage>
        <taxon>Eukaryota</taxon>
        <taxon>Viridiplantae</taxon>
        <taxon>Streptophyta</taxon>
        <taxon>Embryophyta</taxon>
        <taxon>Tracheophyta</taxon>
        <taxon>Spermatophyta</taxon>
        <taxon>Magnoliopsida</taxon>
        <taxon>Liliopsida</taxon>
        <taxon>Zosteraceae</taxon>
        <taxon>Zostera</taxon>
    </lineage>
</organism>
<dbReference type="GO" id="GO:0005634">
    <property type="term" value="C:nucleus"/>
    <property type="evidence" value="ECO:0000318"/>
    <property type="project" value="GO_Central"/>
</dbReference>
<protein>
    <recommendedName>
        <fullName evidence="5">BHLH domain-containing protein</fullName>
    </recommendedName>
</protein>
<evidence type="ECO:0000259" key="5">
    <source>
        <dbReference type="PROSITE" id="PS50888"/>
    </source>
</evidence>
<evidence type="ECO:0000256" key="4">
    <source>
        <dbReference type="ARBA" id="ARBA00023163"/>
    </source>
</evidence>
<evidence type="ECO:0000256" key="3">
    <source>
        <dbReference type="ARBA" id="ARBA00023125"/>
    </source>
</evidence>
<dbReference type="Pfam" id="PF00010">
    <property type="entry name" value="HLH"/>
    <property type="match status" value="1"/>
</dbReference>
<dbReference type="GO" id="GO:0046983">
    <property type="term" value="F:protein dimerization activity"/>
    <property type="evidence" value="ECO:0007669"/>
    <property type="project" value="InterPro"/>
</dbReference>
<sequence length="192" mass="22047">MDCTGDVRGSNMAGLFIGEDKMVSWLNYDPAAESSRRLDFINTQPPVLIAEEKARCDDGYDNRRTTESRLKAAQVHNQRERERRGRINQKMKAIQDLIPGCHKKDKASMLDDVTEYVKYLQFLIKMMTMVEGWPMPLMMYNNEQLLVPAIEKAFSNKVDIMAGATAFMQQIAPDKMLDGQQNWQSDYSGHFI</sequence>
<dbReference type="Gene3D" id="4.10.280.10">
    <property type="entry name" value="Helix-loop-helix DNA-binding domain"/>
    <property type="match status" value="1"/>
</dbReference>
<evidence type="ECO:0000313" key="7">
    <source>
        <dbReference type="Proteomes" id="UP000036987"/>
    </source>
</evidence>
<dbReference type="EMBL" id="LFYR01000620">
    <property type="protein sequence ID" value="KMZ72783.1"/>
    <property type="molecule type" value="Genomic_DNA"/>
</dbReference>
<dbReference type="AlphaFoldDB" id="A0A0K9PUS0"/>
<evidence type="ECO:0000313" key="6">
    <source>
        <dbReference type="EMBL" id="KMZ72783.1"/>
    </source>
</evidence>
<evidence type="ECO:0000256" key="1">
    <source>
        <dbReference type="ARBA" id="ARBA00005510"/>
    </source>
</evidence>
<name>A0A0K9PUS0_ZOSMR</name>
<dbReference type="InterPro" id="IPR036638">
    <property type="entry name" value="HLH_DNA-bd_sf"/>
</dbReference>
<gene>
    <name evidence="6" type="ORF">ZOSMA_15G01220</name>
</gene>
<proteinExistence type="inferred from homology"/>